<dbReference type="InterPro" id="IPR005064">
    <property type="entry name" value="BUG"/>
</dbReference>
<dbReference type="PANTHER" id="PTHR42928">
    <property type="entry name" value="TRICARBOXYLATE-BINDING PROTEIN"/>
    <property type="match status" value="1"/>
</dbReference>
<dbReference type="CDD" id="cd07012">
    <property type="entry name" value="PBP2_Bug_TTT"/>
    <property type="match status" value="1"/>
</dbReference>
<dbReference type="AlphaFoldDB" id="A0A1P8JYQ7"/>
<dbReference type="SUPFAM" id="SSF53850">
    <property type="entry name" value="Periplasmic binding protein-like II"/>
    <property type="match status" value="1"/>
</dbReference>
<dbReference type="STRING" id="1842727.RD110_18140"/>
<accession>A0A1P8JYQ7</accession>
<name>A0A1P8JYQ7_9BURK</name>
<dbReference type="PIRSF" id="PIRSF017082">
    <property type="entry name" value="YflP"/>
    <property type="match status" value="1"/>
</dbReference>
<dbReference type="Gene3D" id="3.40.190.150">
    <property type="entry name" value="Bordetella uptake gene, domain 1"/>
    <property type="match status" value="1"/>
</dbReference>
<reference evidence="3 4" key="1">
    <citation type="submission" date="2017-01" db="EMBL/GenBank/DDBJ databases">
        <authorList>
            <person name="Mah S.A."/>
            <person name="Swanson W.J."/>
            <person name="Moy G.W."/>
            <person name="Vacquier V.D."/>
        </authorList>
    </citation>
    <scope>NUCLEOTIDE SEQUENCE [LARGE SCALE GENOMIC DNA]</scope>
    <source>
        <strain evidence="3 4">DCY110</strain>
    </source>
</reference>
<keyword evidence="4" id="KW-1185">Reference proteome</keyword>
<dbReference type="EMBL" id="CP019236">
    <property type="protein sequence ID" value="APW38892.1"/>
    <property type="molecule type" value="Genomic_DNA"/>
</dbReference>
<organism evidence="3 4">
    <name type="scientific">Rhodoferax koreensis</name>
    <dbReference type="NCBI Taxonomy" id="1842727"/>
    <lineage>
        <taxon>Bacteria</taxon>
        <taxon>Pseudomonadati</taxon>
        <taxon>Pseudomonadota</taxon>
        <taxon>Betaproteobacteria</taxon>
        <taxon>Burkholderiales</taxon>
        <taxon>Comamonadaceae</taxon>
        <taxon>Rhodoferax</taxon>
    </lineage>
</organism>
<dbReference type="InterPro" id="IPR042100">
    <property type="entry name" value="Bug_dom1"/>
</dbReference>
<dbReference type="Pfam" id="PF03401">
    <property type="entry name" value="TctC"/>
    <property type="match status" value="1"/>
</dbReference>
<dbReference type="OrthoDB" id="8678477at2"/>
<comment type="similarity">
    <text evidence="1">Belongs to the UPF0065 (bug) family.</text>
</comment>
<evidence type="ECO:0000313" key="4">
    <source>
        <dbReference type="Proteomes" id="UP000186609"/>
    </source>
</evidence>
<feature type="chain" id="PRO_5012162074" evidence="2">
    <location>
        <begin position="26"/>
        <end position="329"/>
    </location>
</feature>
<dbReference type="KEGG" id="rhy:RD110_18140"/>
<dbReference type="RefSeq" id="WP_076200850.1">
    <property type="nucleotide sequence ID" value="NZ_CP019236.1"/>
</dbReference>
<keyword evidence="2" id="KW-0732">Signal</keyword>
<sequence length="329" mass="35064">MKLTRRQSAALIPLCLALAAGPGFAAEPYPARPVTVMVPYPAGGLSDSIARALSTPLGKALGQPVIVENLGGASGALAAQKLLNAPADGYMVFLGSPGELILPPLANAAIKYRTEDFRMLTQLTINPLVLVARKDLPANNVDELVALGRKPGAKPFAYGSVGFGSMYHLIAEDMAAQTGMAVTHVPYKGMAPLIQDMGGDNIDFAVLPYATSFRGMADTGRMKLLGWVGDQRSALDKRIPAFGEGQSLKHFNYQTWAGIMVRKGTPEDVVQRLHKALAETILNAEYRKALEATGSEIAPLNALADASRLMDQEAARFRAIARAIKLEPQ</sequence>
<dbReference type="Proteomes" id="UP000186609">
    <property type="component" value="Chromosome"/>
</dbReference>
<feature type="signal peptide" evidence="2">
    <location>
        <begin position="1"/>
        <end position="25"/>
    </location>
</feature>
<gene>
    <name evidence="3" type="ORF">RD110_18140</name>
</gene>
<evidence type="ECO:0000256" key="2">
    <source>
        <dbReference type="SAM" id="SignalP"/>
    </source>
</evidence>
<proteinExistence type="inferred from homology"/>
<dbReference type="PANTHER" id="PTHR42928:SF5">
    <property type="entry name" value="BLR1237 PROTEIN"/>
    <property type="match status" value="1"/>
</dbReference>
<protein>
    <submittedName>
        <fullName evidence="3">ABC transporter substrate-binding protein</fullName>
    </submittedName>
</protein>
<evidence type="ECO:0000256" key="1">
    <source>
        <dbReference type="ARBA" id="ARBA00006987"/>
    </source>
</evidence>
<dbReference type="Gene3D" id="3.40.190.10">
    <property type="entry name" value="Periplasmic binding protein-like II"/>
    <property type="match status" value="1"/>
</dbReference>
<evidence type="ECO:0000313" key="3">
    <source>
        <dbReference type="EMBL" id="APW38892.1"/>
    </source>
</evidence>